<dbReference type="GO" id="GO:0005634">
    <property type="term" value="C:nucleus"/>
    <property type="evidence" value="ECO:0007669"/>
    <property type="project" value="UniProtKB-UniRule"/>
</dbReference>
<dbReference type="Gene3D" id="1.10.30.10">
    <property type="entry name" value="High mobility group box domain"/>
    <property type="match status" value="1"/>
</dbReference>
<reference evidence="9" key="1">
    <citation type="submission" date="2012-12" db="EMBL/GenBank/DDBJ databases">
        <authorList>
            <person name="Hellsten U."/>
            <person name="Grimwood J."/>
            <person name="Chapman J.A."/>
            <person name="Shapiro H."/>
            <person name="Aerts A."/>
            <person name="Otillar R.P."/>
            <person name="Terry A.Y."/>
            <person name="Boore J.L."/>
            <person name="Simakov O."/>
            <person name="Marletaz F."/>
            <person name="Cho S.-J."/>
            <person name="Edsinger-Gonzales E."/>
            <person name="Havlak P."/>
            <person name="Kuo D.-H."/>
            <person name="Larsson T."/>
            <person name="Lv J."/>
            <person name="Arendt D."/>
            <person name="Savage R."/>
            <person name="Osoegawa K."/>
            <person name="de Jong P."/>
            <person name="Lindberg D.R."/>
            <person name="Seaver E.C."/>
            <person name="Weisblat D.A."/>
            <person name="Putnam N.H."/>
            <person name="Grigoriev I.V."/>
            <person name="Rokhsar D.S."/>
        </authorList>
    </citation>
    <scope>NUCLEOTIDE SEQUENCE</scope>
</reference>
<protein>
    <recommendedName>
        <fullName evidence="6">HMG box domain-containing protein</fullName>
    </recommendedName>
</protein>
<keyword evidence="4 5" id="KW-0539">Nucleus</keyword>
<keyword evidence="2 5" id="KW-0238">DNA-binding</keyword>
<dbReference type="SUPFAM" id="SSF47095">
    <property type="entry name" value="HMG-box"/>
    <property type="match status" value="1"/>
</dbReference>
<evidence type="ECO:0000256" key="3">
    <source>
        <dbReference type="ARBA" id="ARBA00023163"/>
    </source>
</evidence>
<proteinExistence type="predicted"/>
<dbReference type="EMBL" id="KB097417">
    <property type="protein sequence ID" value="ESN97201.1"/>
    <property type="molecule type" value="Genomic_DNA"/>
</dbReference>
<dbReference type="CTD" id="20195893"/>
<dbReference type="HOGENOM" id="CLU_082854_5_1_1"/>
<gene>
    <name evidence="8" type="primary">20195893</name>
    <name evidence="7" type="ORF">HELRODRAFT_125118</name>
</gene>
<keyword evidence="9" id="KW-1185">Reference proteome</keyword>
<dbReference type="STRING" id="6412.T1EH43"/>
<dbReference type="SMART" id="SM00398">
    <property type="entry name" value="HMG"/>
    <property type="match status" value="1"/>
</dbReference>
<accession>T1EH43</accession>
<evidence type="ECO:0000256" key="5">
    <source>
        <dbReference type="PROSITE-ProRule" id="PRU00267"/>
    </source>
</evidence>
<dbReference type="GeneID" id="20195893"/>
<feature type="domain" description="HMG box" evidence="6">
    <location>
        <begin position="8"/>
        <end position="76"/>
    </location>
</feature>
<dbReference type="Proteomes" id="UP000015101">
    <property type="component" value="Unassembled WGS sequence"/>
</dbReference>
<dbReference type="eggNOG" id="KOG0527">
    <property type="taxonomic scope" value="Eukaryota"/>
</dbReference>
<keyword evidence="1" id="KW-0805">Transcription regulation</keyword>
<dbReference type="KEGG" id="hro:HELRODRAFT_125118"/>
<dbReference type="PROSITE" id="PS50118">
    <property type="entry name" value="HMG_BOX_2"/>
    <property type="match status" value="1"/>
</dbReference>
<dbReference type="PANTHER" id="PTHR10270:SF323">
    <property type="entry name" value="TRANSCRIPTION FACTOR SOX-14-RELATED"/>
    <property type="match status" value="1"/>
</dbReference>
<feature type="DNA-binding region" description="HMG box" evidence="5">
    <location>
        <begin position="8"/>
        <end position="76"/>
    </location>
</feature>
<evidence type="ECO:0000313" key="7">
    <source>
        <dbReference type="EMBL" id="ESN97201.1"/>
    </source>
</evidence>
<evidence type="ECO:0000313" key="9">
    <source>
        <dbReference type="Proteomes" id="UP000015101"/>
    </source>
</evidence>
<keyword evidence="3" id="KW-0804">Transcription</keyword>
<dbReference type="OrthoDB" id="6247875at2759"/>
<reference evidence="8" key="3">
    <citation type="submission" date="2015-06" db="UniProtKB">
        <authorList>
            <consortium name="EnsemblMetazoa"/>
        </authorList>
    </citation>
    <scope>IDENTIFICATION</scope>
</reference>
<dbReference type="FunCoup" id="T1EH43">
    <property type="interactions" value="169"/>
</dbReference>
<dbReference type="CDD" id="cd22004">
    <property type="entry name" value="HMG-box_SOX"/>
    <property type="match status" value="1"/>
</dbReference>
<evidence type="ECO:0000256" key="2">
    <source>
        <dbReference type="ARBA" id="ARBA00023125"/>
    </source>
</evidence>
<dbReference type="InterPro" id="IPR036910">
    <property type="entry name" value="HMG_box_dom_sf"/>
</dbReference>
<dbReference type="AlphaFoldDB" id="T1EH43"/>
<dbReference type="RefSeq" id="XP_009024696.1">
    <property type="nucleotide sequence ID" value="XM_009026448.1"/>
</dbReference>
<dbReference type="GO" id="GO:0003677">
    <property type="term" value="F:DNA binding"/>
    <property type="evidence" value="ECO:0007669"/>
    <property type="project" value="UniProtKB-UniRule"/>
</dbReference>
<dbReference type="InParanoid" id="T1EH43"/>
<dbReference type="InterPro" id="IPR050140">
    <property type="entry name" value="SRY-related_HMG-box_TF-like"/>
</dbReference>
<dbReference type="EMBL" id="AMQM01006390">
    <property type="status" value="NOT_ANNOTATED_CDS"/>
    <property type="molecule type" value="Genomic_DNA"/>
</dbReference>
<reference evidence="7 9" key="2">
    <citation type="journal article" date="2013" name="Nature">
        <title>Insights into bilaterian evolution from three spiralian genomes.</title>
        <authorList>
            <person name="Simakov O."/>
            <person name="Marletaz F."/>
            <person name="Cho S.J."/>
            <person name="Edsinger-Gonzales E."/>
            <person name="Havlak P."/>
            <person name="Hellsten U."/>
            <person name="Kuo D.H."/>
            <person name="Larsson T."/>
            <person name="Lv J."/>
            <person name="Arendt D."/>
            <person name="Savage R."/>
            <person name="Osoegawa K."/>
            <person name="de Jong P."/>
            <person name="Grimwood J."/>
            <person name="Chapman J.A."/>
            <person name="Shapiro H."/>
            <person name="Aerts A."/>
            <person name="Otillar R.P."/>
            <person name="Terry A.Y."/>
            <person name="Boore J.L."/>
            <person name="Grigoriev I.V."/>
            <person name="Lindberg D.R."/>
            <person name="Seaver E.C."/>
            <person name="Weisblat D.A."/>
            <person name="Putnam N.H."/>
            <person name="Rokhsar D.S."/>
        </authorList>
    </citation>
    <scope>NUCLEOTIDE SEQUENCE</scope>
</reference>
<dbReference type="Pfam" id="PF00505">
    <property type="entry name" value="HMG_box"/>
    <property type="match status" value="1"/>
</dbReference>
<evidence type="ECO:0000256" key="4">
    <source>
        <dbReference type="ARBA" id="ARBA00023242"/>
    </source>
</evidence>
<dbReference type="PANTHER" id="PTHR10270">
    <property type="entry name" value="SOX TRANSCRIPTION FACTOR"/>
    <property type="match status" value="1"/>
</dbReference>
<dbReference type="EMBL" id="AMQM01006391">
    <property type="status" value="NOT_ANNOTATED_CDS"/>
    <property type="molecule type" value="Genomic_DNA"/>
</dbReference>
<dbReference type="EnsemblMetazoa" id="HelroT125118">
    <property type="protein sequence ID" value="HelroP125118"/>
    <property type="gene ID" value="HelroG125118"/>
</dbReference>
<evidence type="ECO:0000259" key="6">
    <source>
        <dbReference type="PROSITE" id="PS50118"/>
    </source>
</evidence>
<dbReference type="InterPro" id="IPR009071">
    <property type="entry name" value="HMG_box_dom"/>
</dbReference>
<evidence type="ECO:0000313" key="8">
    <source>
        <dbReference type="EnsemblMetazoa" id="HelroP125118"/>
    </source>
</evidence>
<sequence>CKKSTNRIKRPMNAFIVWSQIERRKIAEAQPDLHNALISQQLGTRWKQMSKEKRQPYVDEANRLKELHGKEYPNYRFQPRKKPIKR</sequence>
<name>T1EH43_HELRO</name>
<evidence type="ECO:0000256" key="1">
    <source>
        <dbReference type="ARBA" id="ARBA00023015"/>
    </source>
</evidence>
<organism evidence="8 9">
    <name type="scientific">Helobdella robusta</name>
    <name type="common">Californian leech</name>
    <dbReference type="NCBI Taxonomy" id="6412"/>
    <lineage>
        <taxon>Eukaryota</taxon>
        <taxon>Metazoa</taxon>
        <taxon>Spiralia</taxon>
        <taxon>Lophotrochozoa</taxon>
        <taxon>Annelida</taxon>
        <taxon>Clitellata</taxon>
        <taxon>Hirudinea</taxon>
        <taxon>Rhynchobdellida</taxon>
        <taxon>Glossiphoniidae</taxon>
        <taxon>Helobdella</taxon>
    </lineage>
</organism>
<dbReference type="FunFam" id="1.10.30.10:FF:000003">
    <property type="entry name" value="Putative transcription factor SOX-6"/>
    <property type="match status" value="1"/>
</dbReference>